<reference evidence="2 3" key="1">
    <citation type="submission" date="2024-02" db="EMBL/GenBank/DDBJ databases">
        <title>Discinaceae phylogenomics.</title>
        <authorList>
            <person name="Dirks A.C."/>
            <person name="James T.Y."/>
        </authorList>
    </citation>
    <scope>NUCLEOTIDE SEQUENCE [LARGE SCALE GENOMIC DNA]</scope>
    <source>
        <strain evidence="2 3">ACD0624</strain>
    </source>
</reference>
<feature type="region of interest" description="Disordered" evidence="1">
    <location>
        <begin position="195"/>
        <end position="221"/>
    </location>
</feature>
<gene>
    <name evidence="2" type="ORF">Q9L58_004755</name>
</gene>
<accession>A0ABR3GK34</accession>
<dbReference type="EMBL" id="JBBBZM010000053">
    <property type="protein sequence ID" value="KAL0636298.1"/>
    <property type="molecule type" value="Genomic_DNA"/>
</dbReference>
<evidence type="ECO:0000256" key="1">
    <source>
        <dbReference type="SAM" id="MobiDB-lite"/>
    </source>
</evidence>
<keyword evidence="3" id="KW-1185">Reference proteome</keyword>
<proteinExistence type="predicted"/>
<comment type="caution">
    <text evidence="2">The sequence shown here is derived from an EMBL/GenBank/DDBJ whole genome shotgun (WGS) entry which is preliminary data.</text>
</comment>
<dbReference type="Proteomes" id="UP001447188">
    <property type="component" value="Unassembled WGS sequence"/>
</dbReference>
<feature type="region of interest" description="Disordered" evidence="1">
    <location>
        <begin position="251"/>
        <end position="272"/>
    </location>
</feature>
<protein>
    <submittedName>
        <fullName evidence="2">Uncharacterized protein</fullName>
    </submittedName>
</protein>
<evidence type="ECO:0000313" key="3">
    <source>
        <dbReference type="Proteomes" id="UP001447188"/>
    </source>
</evidence>
<organism evidence="2 3">
    <name type="scientific">Discina gigas</name>
    <dbReference type="NCBI Taxonomy" id="1032678"/>
    <lineage>
        <taxon>Eukaryota</taxon>
        <taxon>Fungi</taxon>
        <taxon>Dikarya</taxon>
        <taxon>Ascomycota</taxon>
        <taxon>Pezizomycotina</taxon>
        <taxon>Pezizomycetes</taxon>
        <taxon>Pezizales</taxon>
        <taxon>Discinaceae</taxon>
        <taxon>Discina</taxon>
    </lineage>
</organism>
<sequence length="410" mass="45082">MRLADNPPAYVNPTAPVMPSLILYIVRVPGSQDLFLTTLHPLASTVTGEDINACLYYIHIHPSTNTTTNTPQPGHLAVRPTSHRRWSSQSLRSPRWHKPVSTLPTMTVVRRDPASGAQWNVAKVSQISPASQSSSTTDSNDGILLEVTTQGYEKFLAPKLPPYHPPPATSGHMGGPDLAWKDFAYGSPEAERAEWEARRREQLQAESSRQPGMRDVVVDDERSLDEVEERVFRREMSLEGVGFWSRIRGIGGHRRSESRDGGGNDENKKKEKAKKRGYVFEALWGASAAEGTGKCGFKDEAAGKYLKCKYYPPAIGSAPQQSSLLSVIEFKPPSTTSISSGHSRSPSPSTDINAVAPEALLSSKSKLGMLVLHSDGQYMMDLLVAANMAVFWRRWESWTAERLALGVAGR</sequence>
<feature type="compositionally biased region" description="Basic and acidic residues" evidence="1">
    <location>
        <begin position="254"/>
        <end position="269"/>
    </location>
</feature>
<evidence type="ECO:0000313" key="2">
    <source>
        <dbReference type="EMBL" id="KAL0636298.1"/>
    </source>
</evidence>
<name>A0ABR3GK34_9PEZI</name>